<proteinExistence type="predicted"/>
<feature type="domain" description="Rubisco LSMT substrate-binding" evidence="4">
    <location>
        <begin position="169"/>
        <end position="232"/>
    </location>
</feature>
<dbReference type="SUPFAM" id="SSF81822">
    <property type="entry name" value="RuBisCo LSMT C-terminal, substrate-binding domain"/>
    <property type="match status" value="1"/>
</dbReference>
<evidence type="ECO:0000313" key="7">
    <source>
        <dbReference type="Proteomes" id="UP000011087"/>
    </source>
</evidence>
<dbReference type="KEGG" id="gtt:GUITHDRAFT_135258"/>
<dbReference type="GeneID" id="17307292"/>
<dbReference type="RefSeq" id="XP_005837621.1">
    <property type="nucleotide sequence ID" value="XM_005837564.1"/>
</dbReference>
<dbReference type="GO" id="GO:0032259">
    <property type="term" value="P:methylation"/>
    <property type="evidence" value="ECO:0007669"/>
    <property type="project" value="UniProtKB-KW"/>
</dbReference>
<sequence length="254" mass="29221">MEKNQVETSKWKEYLSSCPKSFHNALDLTTEEIEELQGSPALDYLVQQKNDLRQLYEDLFPKLSQAFPEVQRYKSELGRVEVQLLAPVKAGEQIFIYYGALSTASELTRFGFCDRDNPNDTVPFELDLSEMTELQRKAMEVWEFRPDVQQLLKRDGLPSWRLLAMLRILHLNQLSVANEKLVWGTMEELLNAVTAGYPTRLEEDISRLEEGKRSSSMSAGMIACISHVISQKLIVEENLKTVKNKMMNLLTQDQ</sequence>
<dbReference type="STRING" id="905079.L1JPX4"/>
<dbReference type="Gene3D" id="3.90.1410.10">
    <property type="entry name" value="set domain protein methyltransferase, domain 1"/>
    <property type="match status" value="2"/>
</dbReference>
<reference evidence="5 7" key="1">
    <citation type="journal article" date="2012" name="Nature">
        <title>Algal genomes reveal evolutionary mosaicism and the fate of nucleomorphs.</title>
        <authorList>
            <consortium name="DOE Joint Genome Institute"/>
            <person name="Curtis B.A."/>
            <person name="Tanifuji G."/>
            <person name="Burki F."/>
            <person name="Gruber A."/>
            <person name="Irimia M."/>
            <person name="Maruyama S."/>
            <person name="Arias M.C."/>
            <person name="Ball S.G."/>
            <person name="Gile G.H."/>
            <person name="Hirakawa Y."/>
            <person name="Hopkins J.F."/>
            <person name="Kuo A."/>
            <person name="Rensing S.A."/>
            <person name="Schmutz J."/>
            <person name="Symeonidi A."/>
            <person name="Elias M."/>
            <person name="Eveleigh R.J."/>
            <person name="Herman E.K."/>
            <person name="Klute M.J."/>
            <person name="Nakayama T."/>
            <person name="Obornik M."/>
            <person name="Reyes-Prieto A."/>
            <person name="Armbrust E.V."/>
            <person name="Aves S.J."/>
            <person name="Beiko R.G."/>
            <person name="Coutinho P."/>
            <person name="Dacks J.B."/>
            <person name="Durnford D.G."/>
            <person name="Fast N.M."/>
            <person name="Green B.R."/>
            <person name="Grisdale C.J."/>
            <person name="Hempel F."/>
            <person name="Henrissat B."/>
            <person name="Hoppner M.P."/>
            <person name="Ishida K."/>
            <person name="Kim E."/>
            <person name="Koreny L."/>
            <person name="Kroth P.G."/>
            <person name="Liu Y."/>
            <person name="Malik S.B."/>
            <person name="Maier U.G."/>
            <person name="McRose D."/>
            <person name="Mock T."/>
            <person name="Neilson J.A."/>
            <person name="Onodera N.T."/>
            <person name="Poole A.M."/>
            <person name="Pritham E.J."/>
            <person name="Richards T.A."/>
            <person name="Rocap G."/>
            <person name="Roy S.W."/>
            <person name="Sarai C."/>
            <person name="Schaack S."/>
            <person name="Shirato S."/>
            <person name="Slamovits C.H."/>
            <person name="Spencer D.F."/>
            <person name="Suzuki S."/>
            <person name="Worden A.Z."/>
            <person name="Zauner S."/>
            <person name="Barry K."/>
            <person name="Bell C."/>
            <person name="Bharti A.K."/>
            <person name="Crow J.A."/>
            <person name="Grimwood J."/>
            <person name="Kramer R."/>
            <person name="Lindquist E."/>
            <person name="Lucas S."/>
            <person name="Salamov A."/>
            <person name="McFadden G.I."/>
            <person name="Lane C.E."/>
            <person name="Keeling P.J."/>
            <person name="Gray M.W."/>
            <person name="Grigoriev I.V."/>
            <person name="Archibald J.M."/>
        </authorList>
    </citation>
    <scope>NUCLEOTIDE SEQUENCE</scope>
    <source>
        <strain evidence="5 7">CCMP2712</strain>
    </source>
</reference>
<dbReference type="PaxDb" id="55529-EKX50641"/>
<dbReference type="OrthoDB" id="441812at2759"/>
<evidence type="ECO:0000256" key="2">
    <source>
        <dbReference type="ARBA" id="ARBA00022679"/>
    </source>
</evidence>
<name>L1JPX4_GUITC</name>
<dbReference type="InterPro" id="IPR015353">
    <property type="entry name" value="Rubisco_LSMT_subst-bd"/>
</dbReference>
<dbReference type="PANTHER" id="PTHR13271">
    <property type="entry name" value="UNCHARACTERIZED PUTATIVE METHYLTRANSFERASE"/>
    <property type="match status" value="1"/>
</dbReference>
<dbReference type="GO" id="GO:0016279">
    <property type="term" value="F:protein-lysine N-methyltransferase activity"/>
    <property type="evidence" value="ECO:0007669"/>
    <property type="project" value="TreeGrafter"/>
</dbReference>
<evidence type="ECO:0000313" key="5">
    <source>
        <dbReference type="EMBL" id="EKX50641.1"/>
    </source>
</evidence>
<dbReference type="Gene3D" id="3.90.1420.10">
    <property type="entry name" value="Rubisco LSMT, substrate-binding domain"/>
    <property type="match status" value="1"/>
</dbReference>
<reference evidence="6" key="3">
    <citation type="submission" date="2016-03" db="UniProtKB">
        <authorList>
            <consortium name="EnsemblProtists"/>
        </authorList>
    </citation>
    <scope>IDENTIFICATION</scope>
</reference>
<keyword evidence="3" id="KW-0949">S-adenosyl-L-methionine</keyword>
<protein>
    <recommendedName>
        <fullName evidence="4">Rubisco LSMT substrate-binding domain-containing protein</fullName>
    </recommendedName>
</protein>
<dbReference type="HOGENOM" id="CLU_1095994_0_0_1"/>
<dbReference type="CDD" id="cd10527">
    <property type="entry name" value="SET_LSMT"/>
    <property type="match status" value="1"/>
</dbReference>
<reference evidence="7" key="2">
    <citation type="submission" date="2012-11" db="EMBL/GenBank/DDBJ databases">
        <authorList>
            <person name="Kuo A."/>
            <person name="Curtis B.A."/>
            <person name="Tanifuji G."/>
            <person name="Burki F."/>
            <person name="Gruber A."/>
            <person name="Irimia M."/>
            <person name="Maruyama S."/>
            <person name="Arias M.C."/>
            <person name="Ball S.G."/>
            <person name="Gile G.H."/>
            <person name="Hirakawa Y."/>
            <person name="Hopkins J.F."/>
            <person name="Rensing S.A."/>
            <person name="Schmutz J."/>
            <person name="Symeonidi A."/>
            <person name="Elias M."/>
            <person name="Eveleigh R.J."/>
            <person name="Herman E.K."/>
            <person name="Klute M.J."/>
            <person name="Nakayama T."/>
            <person name="Obornik M."/>
            <person name="Reyes-Prieto A."/>
            <person name="Armbrust E.V."/>
            <person name="Aves S.J."/>
            <person name="Beiko R.G."/>
            <person name="Coutinho P."/>
            <person name="Dacks J.B."/>
            <person name="Durnford D.G."/>
            <person name="Fast N.M."/>
            <person name="Green B.R."/>
            <person name="Grisdale C."/>
            <person name="Hempe F."/>
            <person name="Henrissat B."/>
            <person name="Hoppner M.P."/>
            <person name="Ishida K.-I."/>
            <person name="Kim E."/>
            <person name="Koreny L."/>
            <person name="Kroth P.G."/>
            <person name="Liu Y."/>
            <person name="Malik S.-B."/>
            <person name="Maier U.G."/>
            <person name="McRose D."/>
            <person name="Mock T."/>
            <person name="Neilson J.A."/>
            <person name="Onodera N.T."/>
            <person name="Poole A.M."/>
            <person name="Pritham E.J."/>
            <person name="Richards T.A."/>
            <person name="Rocap G."/>
            <person name="Roy S.W."/>
            <person name="Sarai C."/>
            <person name="Schaack S."/>
            <person name="Shirato S."/>
            <person name="Slamovits C.H."/>
            <person name="Spencer D.F."/>
            <person name="Suzuki S."/>
            <person name="Worden A.Z."/>
            <person name="Zauner S."/>
            <person name="Barry K."/>
            <person name="Bell C."/>
            <person name="Bharti A.K."/>
            <person name="Crow J.A."/>
            <person name="Grimwood J."/>
            <person name="Kramer R."/>
            <person name="Lindquist E."/>
            <person name="Lucas S."/>
            <person name="Salamov A."/>
            <person name="McFadden G.I."/>
            <person name="Lane C.E."/>
            <person name="Keeling P.J."/>
            <person name="Gray M.W."/>
            <person name="Grigoriev I.V."/>
            <person name="Archibald J.M."/>
        </authorList>
    </citation>
    <scope>NUCLEOTIDE SEQUENCE</scope>
    <source>
        <strain evidence="7">CCMP2712</strain>
    </source>
</reference>
<keyword evidence="7" id="KW-1185">Reference proteome</keyword>
<keyword evidence="1" id="KW-0489">Methyltransferase</keyword>
<evidence type="ECO:0000256" key="1">
    <source>
        <dbReference type="ARBA" id="ARBA00022603"/>
    </source>
</evidence>
<dbReference type="AlphaFoldDB" id="L1JPX4"/>
<dbReference type="InterPro" id="IPR050600">
    <property type="entry name" value="SETD3_SETD6_MTase"/>
</dbReference>
<dbReference type="InterPro" id="IPR036464">
    <property type="entry name" value="Rubisco_LSMT_subst-bd_sf"/>
</dbReference>
<dbReference type="Proteomes" id="UP000011087">
    <property type="component" value="Unassembled WGS sequence"/>
</dbReference>
<organism evidence="5">
    <name type="scientific">Guillardia theta (strain CCMP2712)</name>
    <name type="common">Cryptophyte</name>
    <dbReference type="NCBI Taxonomy" id="905079"/>
    <lineage>
        <taxon>Eukaryota</taxon>
        <taxon>Cryptophyceae</taxon>
        <taxon>Pyrenomonadales</taxon>
        <taxon>Geminigeraceae</taxon>
        <taxon>Guillardia</taxon>
    </lineage>
</organism>
<dbReference type="EnsemblProtists" id="EKX50641">
    <property type="protein sequence ID" value="EKX50641"/>
    <property type="gene ID" value="GUITHDRAFT_135258"/>
</dbReference>
<gene>
    <name evidence="5" type="ORF">GUITHDRAFT_135258</name>
</gene>
<evidence type="ECO:0000259" key="4">
    <source>
        <dbReference type="Pfam" id="PF09273"/>
    </source>
</evidence>
<dbReference type="Pfam" id="PF09273">
    <property type="entry name" value="Rubis-subs-bind"/>
    <property type="match status" value="1"/>
</dbReference>
<evidence type="ECO:0000256" key="3">
    <source>
        <dbReference type="ARBA" id="ARBA00022691"/>
    </source>
</evidence>
<dbReference type="EMBL" id="JH992978">
    <property type="protein sequence ID" value="EKX50641.1"/>
    <property type="molecule type" value="Genomic_DNA"/>
</dbReference>
<dbReference type="SUPFAM" id="SSF82199">
    <property type="entry name" value="SET domain"/>
    <property type="match status" value="1"/>
</dbReference>
<accession>L1JPX4</accession>
<dbReference type="InterPro" id="IPR046341">
    <property type="entry name" value="SET_dom_sf"/>
</dbReference>
<evidence type="ECO:0000313" key="6">
    <source>
        <dbReference type="EnsemblProtists" id="EKX50641"/>
    </source>
</evidence>
<keyword evidence="2" id="KW-0808">Transferase</keyword>